<accession>A0AAN9IG99</accession>
<keyword evidence="3" id="KW-0804">Transcription</keyword>
<comment type="caution">
    <text evidence="6">The sequence shown here is derived from an EMBL/GenBank/DDBJ whole genome shotgun (WGS) entry which is preliminary data.</text>
</comment>
<evidence type="ECO:0000256" key="2">
    <source>
        <dbReference type="ARBA" id="ARBA00023015"/>
    </source>
</evidence>
<gene>
    <name evidence="6" type="ORF">RJT34_27343</name>
</gene>
<feature type="region of interest" description="VHIID" evidence="5">
    <location>
        <begin position="63"/>
        <end position="128"/>
    </location>
</feature>
<protein>
    <submittedName>
        <fullName evidence="6">Uncharacterized protein</fullName>
    </submittedName>
</protein>
<dbReference type="PROSITE" id="PS50985">
    <property type="entry name" value="GRAS"/>
    <property type="match status" value="1"/>
</dbReference>
<reference evidence="6 7" key="1">
    <citation type="submission" date="2024-01" db="EMBL/GenBank/DDBJ databases">
        <title>The genomes of 5 underutilized Papilionoideae crops provide insights into root nodulation and disease resistance.</title>
        <authorList>
            <person name="Yuan L."/>
        </authorList>
    </citation>
    <scope>NUCLEOTIDE SEQUENCE [LARGE SCALE GENOMIC DNA]</scope>
    <source>
        <strain evidence="6">LY-2023</strain>
        <tissue evidence="6">Leaf</tissue>
    </source>
</reference>
<feature type="short sequence motif" description="LXXLL motif" evidence="5">
    <location>
        <begin position="189"/>
        <end position="193"/>
    </location>
</feature>
<dbReference type="GO" id="GO:0005634">
    <property type="term" value="C:nucleus"/>
    <property type="evidence" value="ECO:0007669"/>
    <property type="project" value="UniProtKB-SubCell"/>
</dbReference>
<evidence type="ECO:0000313" key="7">
    <source>
        <dbReference type="Proteomes" id="UP001359559"/>
    </source>
</evidence>
<evidence type="ECO:0000313" key="6">
    <source>
        <dbReference type="EMBL" id="KAK7271436.1"/>
    </source>
</evidence>
<dbReference type="EMBL" id="JAYKXN010000007">
    <property type="protein sequence ID" value="KAK7271436.1"/>
    <property type="molecule type" value="Genomic_DNA"/>
</dbReference>
<evidence type="ECO:0000256" key="1">
    <source>
        <dbReference type="ARBA" id="ARBA00004123"/>
    </source>
</evidence>
<comment type="subcellular location">
    <subcellularLocation>
        <location evidence="1">Nucleus</location>
    </subcellularLocation>
</comment>
<proteinExistence type="inferred from homology"/>
<dbReference type="InterPro" id="IPR005202">
    <property type="entry name" value="TF_GRAS"/>
</dbReference>
<dbReference type="Pfam" id="PF03514">
    <property type="entry name" value="GRAS"/>
    <property type="match status" value="2"/>
</dbReference>
<dbReference type="AlphaFoldDB" id="A0AAN9IG99"/>
<feature type="region of interest" description="Leucine repeat II (LRII)" evidence="5">
    <location>
        <begin position="140"/>
        <end position="172"/>
    </location>
</feature>
<name>A0AAN9IG99_CLITE</name>
<keyword evidence="7" id="KW-1185">Reference proteome</keyword>
<evidence type="ECO:0000256" key="4">
    <source>
        <dbReference type="ARBA" id="ARBA00023242"/>
    </source>
</evidence>
<organism evidence="6 7">
    <name type="scientific">Clitoria ternatea</name>
    <name type="common">Butterfly pea</name>
    <dbReference type="NCBI Taxonomy" id="43366"/>
    <lineage>
        <taxon>Eukaryota</taxon>
        <taxon>Viridiplantae</taxon>
        <taxon>Streptophyta</taxon>
        <taxon>Embryophyta</taxon>
        <taxon>Tracheophyta</taxon>
        <taxon>Spermatophyta</taxon>
        <taxon>Magnoliopsida</taxon>
        <taxon>eudicotyledons</taxon>
        <taxon>Gunneridae</taxon>
        <taxon>Pentapetalae</taxon>
        <taxon>rosids</taxon>
        <taxon>fabids</taxon>
        <taxon>Fabales</taxon>
        <taxon>Fabaceae</taxon>
        <taxon>Papilionoideae</taxon>
        <taxon>50 kb inversion clade</taxon>
        <taxon>NPAAA clade</taxon>
        <taxon>indigoferoid/millettioid clade</taxon>
        <taxon>Phaseoleae</taxon>
        <taxon>Clitoria</taxon>
    </lineage>
</organism>
<evidence type="ECO:0000256" key="5">
    <source>
        <dbReference type="PROSITE-ProRule" id="PRU01191"/>
    </source>
</evidence>
<keyword evidence="2" id="KW-0805">Transcription regulation</keyword>
<keyword evidence="4" id="KW-0539">Nucleus</keyword>
<evidence type="ECO:0000256" key="3">
    <source>
        <dbReference type="ARBA" id="ARBA00023163"/>
    </source>
</evidence>
<comment type="caution">
    <text evidence="5">Lacks conserved residue(s) required for the propagation of feature annotation.</text>
</comment>
<dbReference type="PANTHER" id="PTHR31636">
    <property type="entry name" value="OSJNBA0084A10.13 PROTEIN-RELATED"/>
    <property type="match status" value="1"/>
</dbReference>
<comment type="similarity">
    <text evidence="5">Belongs to the GRAS family.</text>
</comment>
<sequence>MNEDDRGKLLARILNATAKFIESGSIMNADTGLDRIARIASPYGDAMQRVATYISVGLASQMLKNLHGVAYVITSHAIAEATQGEGVMHVIDLSSSDSALWIHLMHRLKERQQKNSHHHHPLVLKITGINENREALDQMEIDLRAEAKKLNFNLHFQFNSVVSNLESLDIEGLNVIKGESLAISSVLKLHSLLATDDDAML</sequence>
<dbReference type="Proteomes" id="UP001359559">
    <property type="component" value="Unassembled WGS sequence"/>
</dbReference>